<name>A0A0F5V8P8_9GAMM</name>
<organism evidence="1 2">
    <name type="scientific">Photobacterium halotolerans</name>
    <dbReference type="NCBI Taxonomy" id="265726"/>
    <lineage>
        <taxon>Bacteria</taxon>
        <taxon>Pseudomonadati</taxon>
        <taxon>Pseudomonadota</taxon>
        <taxon>Gammaproteobacteria</taxon>
        <taxon>Vibrionales</taxon>
        <taxon>Vibrionaceae</taxon>
        <taxon>Photobacterium</taxon>
    </lineage>
</organism>
<dbReference type="OrthoDB" id="9831191at2"/>
<protein>
    <submittedName>
        <fullName evidence="1">Uncharacterized protein</fullName>
    </submittedName>
</protein>
<dbReference type="EMBL" id="JWYV01000025">
    <property type="protein sequence ID" value="KKC98116.1"/>
    <property type="molecule type" value="Genomic_DNA"/>
</dbReference>
<accession>A0A0F5V8P8</accession>
<dbReference type="RefSeq" id="WP_046222354.1">
    <property type="nucleotide sequence ID" value="NZ_JWYV01000025.1"/>
</dbReference>
<gene>
    <name evidence="1" type="ORF">KY46_19955</name>
</gene>
<comment type="caution">
    <text evidence="1">The sequence shown here is derived from an EMBL/GenBank/DDBJ whole genome shotgun (WGS) entry which is preliminary data.</text>
</comment>
<evidence type="ECO:0000313" key="2">
    <source>
        <dbReference type="Proteomes" id="UP000033633"/>
    </source>
</evidence>
<proteinExistence type="predicted"/>
<dbReference type="STRING" id="265726.KY46_19955"/>
<dbReference type="AlphaFoldDB" id="A0A0F5V8P8"/>
<dbReference type="Proteomes" id="UP000033633">
    <property type="component" value="Unassembled WGS sequence"/>
</dbReference>
<dbReference type="PATRIC" id="fig|265726.11.peg.2793"/>
<keyword evidence="2" id="KW-1185">Reference proteome</keyword>
<evidence type="ECO:0000313" key="1">
    <source>
        <dbReference type="EMBL" id="KKC98116.1"/>
    </source>
</evidence>
<sequence length="237" mass="26399">MQHDVDTVLKSLLKDANSNVETRLKALNKIIYGFKKNHVDLTVPNVVGALEAIGIKMSASSLYNKTVRGKPNPYRVLFDAWSHEIDKAKVSKASADYSPVDFTSMTDADFATIGSDVVKFKVQTLYNELRSARNQINMLKQIHDLPMIEDTGEKLIFRKSGLIDDAVSPSQGISNSDEECIEEYADAIRYFLNGNSKIEFDDEGCLIAKTTIRKGDMLSDIDLKIAIETACKVLIDK</sequence>
<reference evidence="1 2" key="1">
    <citation type="submission" date="2014-12" db="EMBL/GenBank/DDBJ databases">
        <title>Mercury Reductase activity and rhizosphere competence traits in the genome of root associated Photobacterium halotolerans MELD1.</title>
        <authorList>
            <person name="Mathew D.C."/>
            <person name="Huang C.-C."/>
        </authorList>
    </citation>
    <scope>NUCLEOTIDE SEQUENCE [LARGE SCALE GENOMIC DNA]</scope>
    <source>
        <strain evidence="1 2">MELD1</strain>
    </source>
</reference>